<dbReference type="SUPFAM" id="SSF56112">
    <property type="entry name" value="Protein kinase-like (PK-like)"/>
    <property type="match status" value="1"/>
</dbReference>
<keyword evidence="3" id="KW-1133">Transmembrane helix</keyword>
<dbReference type="AlphaFoldDB" id="A0ABD3MCW7"/>
<dbReference type="InterPro" id="IPR004147">
    <property type="entry name" value="ABC1_dom"/>
</dbReference>
<organism evidence="5 6">
    <name type="scientific">Discostella pseudostelligera</name>
    <dbReference type="NCBI Taxonomy" id="259834"/>
    <lineage>
        <taxon>Eukaryota</taxon>
        <taxon>Sar</taxon>
        <taxon>Stramenopiles</taxon>
        <taxon>Ochrophyta</taxon>
        <taxon>Bacillariophyta</taxon>
        <taxon>Coscinodiscophyceae</taxon>
        <taxon>Thalassiosirophycidae</taxon>
        <taxon>Stephanodiscales</taxon>
        <taxon>Stephanodiscaceae</taxon>
        <taxon>Discostella</taxon>
    </lineage>
</organism>
<dbReference type="EMBL" id="JALLBG020000148">
    <property type="protein sequence ID" value="KAL3761638.1"/>
    <property type="molecule type" value="Genomic_DNA"/>
</dbReference>
<reference evidence="5 6" key="1">
    <citation type="submission" date="2024-10" db="EMBL/GenBank/DDBJ databases">
        <title>Updated reference genomes for cyclostephanoid diatoms.</title>
        <authorList>
            <person name="Roberts W.R."/>
            <person name="Alverson A.J."/>
        </authorList>
    </citation>
    <scope>NUCLEOTIDE SEQUENCE [LARGE SCALE GENOMIC DNA]</scope>
    <source>
        <strain evidence="5 6">AJA232-27</strain>
    </source>
</reference>
<dbReference type="PANTHER" id="PTHR10566">
    <property type="entry name" value="CHAPERONE-ACTIVITY OF BC1 COMPLEX CABC1 -RELATED"/>
    <property type="match status" value="1"/>
</dbReference>
<evidence type="ECO:0000256" key="3">
    <source>
        <dbReference type="SAM" id="Phobius"/>
    </source>
</evidence>
<comment type="caution">
    <text evidence="5">The sequence shown here is derived from an EMBL/GenBank/DDBJ whole genome shotgun (WGS) entry which is preliminary data.</text>
</comment>
<evidence type="ECO:0000259" key="4">
    <source>
        <dbReference type="Pfam" id="PF03109"/>
    </source>
</evidence>
<keyword evidence="3" id="KW-0812">Transmembrane</keyword>
<dbReference type="CDD" id="cd05121">
    <property type="entry name" value="ABC1_ADCK3-like"/>
    <property type="match status" value="1"/>
</dbReference>
<name>A0ABD3MCW7_9STRA</name>
<comment type="similarity">
    <text evidence="1">Belongs to the protein kinase superfamily. ADCK protein kinase family.</text>
</comment>
<keyword evidence="3" id="KW-0472">Membrane</keyword>
<feature type="domain" description="ABC1 atypical kinase-like" evidence="4">
    <location>
        <begin position="339"/>
        <end position="619"/>
    </location>
</feature>
<accession>A0ABD3MCW7</accession>
<dbReference type="Proteomes" id="UP001530293">
    <property type="component" value="Unassembled WGS sequence"/>
</dbReference>
<evidence type="ECO:0000256" key="2">
    <source>
        <dbReference type="SAM" id="MobiDB-lite"/>
    </source>
</evidence>
<dbReference type="Pfam" id="PF03109">
    <property type="entry name" value="ABC1"/>
    <property type="match status" value="1"/>
</dbReference>
<dbReference type="InterPro" id="IPR050154">
    <property type="entry name" value="UbiB_kinase"/>
</dbReference>
<keyword evidence="6" id="KW-1185">Reference proteome</keyword>
<dbReference type="PANTHER" id="PTHR10566:SF113">
    <property type="entry name" value="PROTEIN ACTIVITY OF BC1 COMPLEX KINASE 7, CHLOROPLASTIC"/>
    <property type="match status" value="1"/>
</dbReference>
<feature type="transmembrane region" description="Helical" evidence="3">
    <location>
        <begin position="201"/>
        <end position="218"/>
    </location>
</feature>
<feature type="region of interest" description="Disordered" evidence="2">
    <location>
        <begin position="651"/>
        <end position="678"/>
    </location>
</feature>
<protein>
    <recommendedName>
        <fullName evidence="4">ABC1 atypical kinase-like domain-containing protein</fullName>
    </recommendedName>
</protein>
<proteinExistence type="inferred from homology"/>
<dbReference type="InterPro" id="IPR011009">
    <property type="entry name" value="Kinase-like_dom_sf"/>
</dbReference>
<feature type="compositionally biased region" description="Basic residues" evidence="2">
    <location>
        <begin position="651"/>
        <end position="661"/>
    </location>
</feature>
<evidence type="ECO:0000313" key="6">
    <source>
        <dbReference type="Proteomes" id="UP001530293"/>
    </source>
</evidence>
<gene>
    <name evidence="5" type="ORF">ACHAWU_000125</name>
</gene>
<evidence type="ECO:0000256" key="1">
    <source>
        <dbReference type="ARBA" id="ARBA00009670"/>
    </source>
</evidence>
<evidence type="ECO:0000313" key="5">
    <source>
        <dbReference type="EMBL" id="KAL3761638.1"/>
    </source>
</evidence>
<sequence>MASVLRHVQYRTRSSPWSFVTSLQQQYQSVIAMFLQASRMRLSSLLVLAVCCGVSTGLAPSHPLPLPPSTWRRSLPLSSQSVARLRHLTLNINNNDDVELHRMGVRQTISSKIWPMMRRKCDITICAPNNTASTSASLFARRQLLPMILWRIALGPNAAWASSSSTPSSALAIGRRRILNALQTIPKYTITPLRKLNKRKIKLVITVGVAILAFMNIIETIKAHRRQKIDPTSEWGRYADNPSARGMALTLLLMRLVPYAILPGIIEKATGKSKKGEEYIGYSDKNEYESSRAHRLRKRGGQLFADGLLRLGPLYIKIGQILSCRENLFPEEWISAMEKLQDRVPAKSGREAWELLYEACPGGEIGFHEVFTDFDDVPLAAASLGQVHKARLRSTNEHVAIKIQRARLRDIYDKDLSLMKKIAKIADSIGSAGQVGGIEQSWEGIFRDAETILYREIDYRDEADNAIRFARDFGIGLGGVPIESTATAVDGNKLPSAAEWMRTPHTYVDLSSEKFLVMEYVPSIKVTNHEKLKEAAVTDEDREYLAEALARAYLRQFCTHKFFSTDPHPGNLGIEVFHDGRLPRMVFYDFGQACSLSHDQALGILEVIESIIDLDAKKSVAAFSRMGVLKENADLEKVQAKCQQNYDTGKLKVKKRKKRNSPRYSRNDQRPTLANTDSNVLEMRLEASEQISITKQSTTDDVKDTEVMGYFTLKSEYAFVARALSQMDGVGKALDPEFDFISASAPYLVEVKGTGRYLSDELKKRLSFVYDPEDGVLAKEMALFKSLGFKPQRNE</sequence>